<protein>
    <recommendedName>
        <fullName evidence="5">Lipoprotein</fullName>
    </recommendedName>
</protein>
<dbReference type="RefSeq" id="WP_307326874.1">
    <property type="nucleotide sequence ID" value="NZ_JAUSUG010000012.1"/>
</dbReference>
<organism evidence="3 4">
    <name type="scientific">Evansella vedderi</name>
    <dbReference type="NCBI Taxonomy" id="38282"/>
    <lineage>
        <taxon>Bacteria</taxon>
        <taxon>Bacillati</taxon>
        <taxon>Bacillota</taxon>
        <taxon>Bacilli</taxon>
        <taxon>Bacillales</taxon>
        <taxon>Bacillaceae</taxon>
        <taxon>Evansella</taxon>
    </lineage>
</organism>
<dbReference type="EMBL" id="JAUSUG010000012">
    <property type="protein sequence ID" value="MDQ0255753.1"/>
    <property type="molecule type" value="Genomic_DNA"/>
</dbReference>
<evidence type="ECO:0000256" key="1">
    <source>
        <dbReference type="SAM" id="MobiDB-lite"/>
    </source>
</evidence>
<evidence type="ECO:0008006" key="5">
    <source>
        <dbReference type="Google" id="ProtNLM"/>
    </source>
</evidence>
<feature type="signal peptide" evidence="2">
    <location>
        <begin position="1"/>
        <end position="24"/>
    </location>
</feature>
<evidence type="ECO:0000256" key="2">
    <source>
        <dbReference type="SAM" id="SignalP"/>
    </source>
</evidence>
<name>A0ABT9ZWZ1_9BACI</name>
<gene>
    <name evidence="3" type="ORF">J2S74_003135</name>
</gene>
<feature type="compositionally biased region" description="Acidic residues" evidence="1">
    <location>
        <begin position="84"/>
        <end position="100"/>
    </location>
</feature>
<sequence>MRPRFIAIIIAICFLLISCQQQNTQDDFRGLETNDRNGNSTEEINTGEVADLEEVPTQEQDTPPSPEDEKEEEKLDENVKDDIEKETEEDVETELEELDEETPVEFVNIPFTTDEFIGRWNAISDSFTFENYISTFTFTETENDQYYETDLNHSLLRVYVSSPEQAYQIEIIGKGNTDQHRFSMVTSWWQLLLMMNNSLETHEVDMILNDFHIGANADLSNVVTKPLEINNQVFEVVRTDNSYTLKLSFIE</sequence>
<comment type="caution">
    <text evidence="3">The sequence shown here is derived from an EMBL/GenBank/DDBJ whole genome shotgun (WGS) entry which is preliminary data.</text>
</comment>
<feature type="region of interest" description="Disordered" evidence="1">
    <location>
        <begin position="30"/>
        <end position="100"/>
    </location>
</feature>
<feature type="chain" id="PRO_5046470659" description="Lipoprotein" evidence="2">
    <location>
        <begin position="25"/>
        <end position="251"/>
    </location>
</feature>
<evidence type="ECO:0000313" key="4">
    <source>
        <dbReference type="Proteomes" id="UP001230005"/>
    </source>
</evidence>
<reference evidence="3 4" key="1">
    <citation type="submission" date="2023-07" db="EMBL/GenBank/DDBJ databases">
        <title>Genomic Encyclopedia of Type Strains, Phase IV (KMG-IV): sequencing the most valuable type-strain genomes for metagenomic binning, comparative biology and taxonomic classification.</title>
        <authorList>
            <person name="Goeker M."/>
        </authorList>
    </citation>
    <scope>NUCLEOTIDE SEQUENCE [LARGE SCALE GENOMIC DNA]</scope>
    <source>
        <strain evidence="3 4">DSM 9768</strain>
    </source>
</reference>
<dbReference type="Proteomes" id="UP001230005">
    <property type="component" value="Unassembled WGS sequence"/>
</dbReference>
<keyword evidence="2" id="KW-0732">Signal</keyword>
<proteinExistence type="predicted"/>
<keyword evidence="4" id="KW-1185">Reference proteome</keyword>
<accession>A0ABT9ZWZ1</accession>
<evidence type="ECO:0000313" key="3">
    <source>
        <dbReference type="EMBL" id="MDQ0255753.1"/>
    </source>
</evidence>
<dbReference type="PROSITE" id="PS51257">
    <property type="entry name" value="PROKAR_LIPOPROTEIN"/>
    <property type="match status" value="1"/>
</dbReference>
<feature type="compositionally biased region" description="Basic and acidic residues" evidence="1">
    <location>
        <begin position="72"/>
        <end position="83"/>
    </location>
</feature>